<dbReference type="Pfam" id="PF17677">
    <property type="entry name" value="Glyco_hydro38C2"/>
    <property type="match status" value="1"/>
</dbReference>
<dbReference type="GO" id="GO:0004559">
    <property type="term" value="F:alpha-mannosidase activity"/>
    <property type="evidence" value="ECO:0007669"/>
    <property type="project" value="UniProtKB-EC"/>
</dbReference>
<dbReference type="InterPro" id="IPR000602">
    <property type="entry name" value="Glyco_hydro_38_N"/>
</dbReference>
<dbReference type="InterPro" id="IPR011013">
    <property type="entry name" value="Gal_mutarotase_sf_dom"/>
</dbReference>
<dbReference type="EMBL" id="VSWD01000012">
    <property type="protein sequence ID" value="KAK3085809.1"/>
    <property type="molecule type" value="Genomic_DNA"/>
</dbReference>
<dbReference type="InterPro" id="IPR011330">
    <property type="entry name" value="Glyco_hydro/deAcase_b/a-brl"/>
</dbReference>
<proteinExistence type="inferred from homology"/>
<reference evidence="13" key="1">
    <citation type="submission" date="2019-08" db="EMBL/GenBank/DDBJ databases">
        <title>The improved chromosome-level genome for the pearl oyster Pinctada fucata martensii using PacBio sequencing and Hi-C.</title>
        <authorList>
            <person name="Zheng Z."/>
        </authorList>
    </citation>
    <scope>NUCLEOTIDE SEQUENCE</scope>
    <source>
        <strain evidence="13">ZZ-2019</strain>
        <tissue evidence="13">Adductor muscle</tissue>
    </source>
</reference>
<dbReference type="InterPro" id="IPR027291">
    <property type="entry name" value="Glyco_hydro_38_N_sf"/>
</dbReference>
<dbReference type="Pfam" id="PF07748">
    <property type="entry name" value="Glyco_hydro_38C"/>
    <property type="match status" value="1"/>
</dbReference>
<dbReference type="FunFam" id="1.20.1270.50:FF:000003">
    <property type="entry name" value="Alpha-mannosidase"/>
    <property type="match status" value="1"/>
</dbReference>
<dbReference type="Pfam" id="PF01074">
    <property type="entry name" value="Glyco_hydro_38N"/>
    <property type="match status" value="1"/>
</dbReference>
<dbReference type="Pfam" id="PF09261">
    <property type="entry name" value="Alpha-mann_mid"/>
    <property type="match status" value="1"/>
</dbReference>
<comment type="caution">
    <text evidence="13">The sequence shown here is derived from an EMBL/GenBank/DDBJ whole genome shotgun (WGS) entry which is preliminary data.</text>
</comment>
<name>A0AA88XQX0_PINIB</name>
<feature type="signal peptide" evidence="11">
    <location>
        <begin position="1"/>
        <end position="23"/>
    </location>
</feature>
<evidence type="ECO:0000256" key="1">
    <source>
        <dbReference type="ARBA" id="ARBA00000365"/>
    </source>
</evidence>
<evidence type="ECO:0000256" key="11">
    <source>
        <dbReference type="RuleBase" id="RU361199"/>
    </source>
</evidence>
<dbReference type="FunFam" id="1.20.1270.50:FF:000002">
    <property type="entry name" value="Alpha-mannosidase"/>
    <property type="match status" value="1"/>
</dbReference>
<dbReference type="PANTHER" id="PTHR11607:SF3">
    <property type="entry name" value="LYSOSOMAL ALPHA-MANNOSIDASE"/>
    <property type="match status" value="1"/>
</dbReference>
<comment type="catalytic activity">
    <reaction evidence="1">
        <text>Hydrolysis of terminal, non-reducing alpha-D-mannose residues in alpha-D-mannosides.</text>
        <dbReference type="EC" id="3.2.1.24"/>
    </reaction>
</comment>
<keyword evidence="6 11" id="KW-0378">Hydrolase</keyword>
<dbReference type="GO" id="GO:0005764">
    <property type="term" value="C:lysosome"/>
    <property type="evidence" value="ECO:0007669"/>
    <property type="project" value="TreeGrafter"/>
</dbReference>
<evidence type="ECO:0000256" key="9">
    <source>
        <dbReference type="ARBA" id="ARBA00023180"/>
    </source>
</evidence>
<gene>
    <name evidence="13" type="ORF">FSP39_008930</name>
</gene>
<evidence type="ECO:0000256" key="7">
    <source>
        <dbReference type="ARBA" id="ARBA00022833"/>
    </source>
</evidence>
<comment type="cofactor">
    <cofactor evidence="11">
        <name>Zn(2+)</name>
        <dbReference type="ChEBI" id="CHEBI:29105"/>
    </cofactor>
    <text evidence="11">Binds 1 zinc ion per subunit.</text>
</comment>
<dbReference type="PANTHER" id="PTHR11607">
    <property type="entry name" value="ALPHA-MANNOSIDASE"/>
    <property type="match status" value="1"/>
</dbReference>
<dbReference type="InterPro" id="IPR011682">
    <property type="entry name" value="Glyco_hydro_38_C"/>
</dbReference>
<evidence type="ECO:0000256" key="2">
    <source>
        <dbReference type="ARBA" id="ARBA00009792"/>
    </source>
</evidence>
<comment type="similarity">
    <text evidence="2 11">Belongs to the glycosyl hydrolase 38 family.</text>
</comment>
<dbReference type="FunFam" id="3.20.110.10:FF:000001">
    <property type="entry name" value="Alpha-mannosidase"/>
    <property type="match status" value="1"/>
</dbReference>
<feature type="chain" id="PRO_5041519183" description="Alpha-mannosidase" evidence="11">
    <location>
        <begin position="24"/>
        <end position="1025"/>
    </location>
</feature>
<keyword evidence="5 11" id="KW-0732">Signal</keyword>
<evidence type="ECO:0000259" key="12">
    <source>
        <dbReference type="SMART" id="SM00872"/>
    </source>
</evidence>
<sequence length="1025" mass="116994">MLQGRRIYLTNAVLLYLLNVCLASQCGYQSCNPVKEGMINVHLVPHTHDDVGWLKTVDQYFYGDKNDIQEAGVQYILDSVIPELEKDPNKRFIYVEIGFFSRWWKEQSDTVKQRVRKLVDEGRLEFILGGWSMDDEASTHYNAIIDEHTLGFEFLRDNFGECGRPRVAWQIDPFGHSREHASLFARMGFDGLFFGRLDYQDKEERMKTKTMEMIWQGSPKNLGSQSDLFTGVLYNGYGPPGGFCFDVKCHEDPIMDDPNLHDFNVQQKVSSFINATLTWAESYATEHVLMTMGGDFNYENANMWYKNLDKLMYYINREHAQGGNINLLYSTPSCYLNQVNKANLTWPSKQDDFFPYASSPHTFWSGYFTSRPALKHYVRQSNNFLQACKHLNAFASLFGPTNSNGIRVLKEAMGVAQHHDAVSGTEKQAVADDYALRLYKGVNACQSVLENAYKTLLQTDKNVNFPEQSFCDLLNISRCNVTEGNEQFTVNVYNPLAREVSHWIQLPTNAKSCVVTDPFGKQIVSQIVPITNETKRIPERNGSVAENSIIFMATVPPLSSSIYFVETNKGHDQDTKPLSFKPNEDITINNTVLSATFDGTTGSLKVLKNLQSGATAQVDHRMQYYISHYGNTTRPKFQGSGAYVFRPNQSEPMDFQHLFQIQTKFLQGQLVQEVRQQFSPWVSTVTRLYNGAPYLETEWTVGPIPTKDGIGKEVISKYCSDLQTEATFYTDANGREILQRRRDYRSTWAFNNTESVAGNYFPVNSRIYLQDVKKGVQLTVLTDRSQGGSSIQDGCLELMVHRRLTTDDFFGAGEALNEKGSDNQGLVVRGKHYLLLDTIERSAQVHRDLALKLYMKPVLSFTNSQMKHSDWSKYFRTQWSALASVVPQNVHILTFEVSDQQDSKNDTHKHFLLRLEHIYEKEESKVLSNPAKVSLMNIFKGYEVVSAKELTLGANLDLNELHRLPWQYKSTYDEDSDKSNLNSDAKIMRKSQSFPNFNEYLLDNLTIILNPMEIKTFQIALTNSG</sequence>
<dbReference type="FunFam" id="2.60.40.1180:FF:000018">
    <property type="entry name" value="Alpha-mannosidase"/>
    <property type="match status" value="1"/>
</dbReference>
<dbReference type="InterPro" id="IPR037094">
    <property type="entry name" value="Glyco_hydro_38_cen_sf"/>
</dbReference>
<dbReference type="InterPro" id="IPR041147">
    <property type="entry name" value="GH38_C"/>
</dbReference>
<dbReference type="SMART" id="SM00872">
    <property type="entry name" value="Alpha-mann_mid"/>
    <property type="match status" value="1"/>
</dbReference>
<dbReference type="InterPro" id="IPR048534">
    <property type="entry name" value="Man2a1-like_dom"/>
</dbReference>
<dbReference type="SUPFAM" id="SSF88688">
    <property type="entry name" value="Families 57/38 glycoside transferase middle domain"/>
    <property type="match status" value="1"/>
</dbReference>
<keyword evidence="7 11" id="KW-0862">Zinc</keyword>
<dbReference type="SUPFAM" id="SSF74650">
    <property type="entry name" value="Galactose mutarotase-like"/>
    <property type="match status" value="1"/>
</dbReference>
<evidence type="ECO:0000256" key="10">
    <source>
        <dbReference type="ARBA" id="ARBA00023295"/>
    </source>
</evidence>
<dbReference type="Pfam" id="PF21260">
    <property type="entry name" value="Laman-like_dom"/>
    <property type="match status" value="1"/>
</dbReference>
<dbReference type="InterPro" id="IPR015341">
    <property type="entry name" value="Glyco_hydro_38_cen"/>
</dbReference>
<protein>
    <recommendedName>
        <fullName evidence="3 11">Alpha-mannosidase</fullName>
        <ecNumber evidence="11">3.2.1.-</ecNumber>
    </recommendedName>
</protein>
<dbReference type="FunFam" id="2.70.98.30:FF:000003">
    <property type="entry name" value="Alpha-mannosidase"/>
    <property type="match status" value="1"/>
</dbReference>
<feature type="domain" description="Glycoside hydrolase family 38 central" evidence="12">
    <location>
        <begin position="362"/>
        <end position="438"/>
    </location>
</feature>
<keyword evidence="10 11" id="KW-0326">Glycosidase</keyword>
<evidence type="ECO:0000256" key="8">
    <source>
        <dbReference type="ARBA" id="ARBA00023157"/>
    </source>
</evidence>
<evidence type="ECO:0000256" key="4">
    <source>
        <dbReference type="ARBA" id="ARBA00022723"/>
    </source>
</evidence>
<keyword evidence="8" id="KW-1015">Disulfide bond</keyword>
<evidence type="ECO:0000256" key="6">
    <source>
        <dbReference type="ARBA" id="ARBA00022801"/>
    </source>
</evidence>
<dbReference type="InterPro" id="IPR050843">
    <property type="entry name" value="Glycosyl_Hydrlase_38"/>
</dbReference>
<dbReference type="GO" id="GO:0006013">
    <property type="term" value="P:mannose metabolic process"/>
    <property type="evidence" value="ECO:0007669"/>
    <property type="project" value="InterPro"/>
</dbReference>
<organism evidence="13 14">
    <name type="scientific">Pinctada imbricata</name>
    <name type="common">Atlantic pearl-oyster</name>
    <name type="synonym">Pinctada martensii</name>
    <dbReference type="NCBI Taxonomy" id="66713"/>
    <lineage>
        <taxon>Eukaryota</taxon>
        <taxon>Metazoa</taxon>
        <taxon>Spiralia</taxon>
        <taxon>Lophotrochozoa</taxon>
        <taxon>Mollusca</taxon>
        <taxon>Bivalvia</taxon>
        <taxon>Autobranchia</taxon>
        <taxon>Pteriomorphia</taxon>
        <taxon>Pterioida</taxon>
        <taxon>Pterioidea</taxon>
        <taxon>Pteriidae</taxon>
        <taxon>Pinctada</taxon>
    </lineage>
</organism>
<evidence type="ECO:0000256" key="5">
    <source>
        <dbReference type="ARBA" id="ARBA00022729"/>
    </source>
</evidence>
<dbReference type="InterPro" id="IPR013780">
    <property type="entry name" value="Glyco_hydro_b"/>
</dbReference>
<dbReference type="SUPFAM" id="SSF88713">
    <property type="entry name" value="Glycoside hydrolase/deacetylase"/>
    <property type="match status" value="1"/>
</dbReference>
<dbReference type="AlphaFoldDB" id="A0AA88XQX0"/>
<accession>A0AA88XQX0</accession>
<dbReference type="EC" id="3.2.1.-" evidence="11"/>
<dbReference type="Gene3D" id="1.20.1270.50">
    <property type="entry name" value="Glycoside hydrolase family 38, central domain"/>
    <property type="match status" value="2"/>
</dbReference>
<dbReference type="Gene3D" id="3.20.110.10">
    <property type="entry name" value="Glycoside hydrolase 38, N terminal domain"/>
    <property type="match status" value="1"/>
</dbReference>
<dbReference type="Gene3D" id="2.70.98.30">
    <property type="entry name" value="Golgi alpha-mannosidase II, domain 4"/>
    <property type="match status" value="1"/>
</dbReference>
<dbReference type="Gene3D" id="2.60.40.1360">
    <property type="match status" value="1"/>
</dbReference>
<dbReference type="CDD" id="cd10810">
    <property type="entry name" value="GH38N_AMII_LAM_like"/>
    <property type="match status" value="1"/>
</dbReference>
<keyword evidence="4 11" id="KW-0479">Metal-binding</keyword>
<keyword evidence="9" id="KW-0325">Glycoprotein</keyword>
<dbReference type="Gene3D" id="2.60.40.1180">
    <property type="entry name" value="Golgi alpha-mannosidase II"/>
    <property type="match status" value="1"/>
</dbReference>
<dbReference type="GO" id="GO:0046872">
    <property type="term" value="F:metal ion binding"/>
    <property type="evidence" value="ECO:0007669"/>
    <property type="project" value="UniProtKB-KW"/>
</dbReference>
<evidence type="ECO:0000256" key="3">
    <source>
        <dbReference type="ARBA" id="ARBA00012752"/>
    </source>
</evidence>
<keyword evidence="14" id="KW-1185">Reference proteome</keyword>
<evidence type="ECO:0000313" key="14">
    <source>
        <dbReference type="Proteomes" id="UP001186944"/>
    </source>
</evidence>
<dbReference type="GO" id="GO:0030246">
    <property type="term" value="F:carbohydrate binding"/>
    <property type="evidence" value="ECO:0007669"/>
    <property type="project" value="InterPro"/>
</dbReference>
<dbReference type="Proteomes" id="UP001186944">
    <property type="component" value="Unassembled WGS sequence"/>
</dbReference>
<dbReference type="InterPro" id="IPR028995">
    <property type="entry name" value="Glyco_hydro_57/38_cen_sf"/>
</dbReference>
<evidence type="ECO:0000313" key="13">
    <source>
        <dbReference type="EMBL" id="KAK3085809.1"/>
    </source>
</evidence>